<comment type="caution">
    <text evidence="2">The sequence shown here is derived from an EMBL/GenBank/DDBJ whole genome shotgun (WGS) entry which is preliminary data.</text>
</comment>
<feature type="region of interest" description="Disordered" evidence="1">
    <location>
        <begin position="1"/>
        <end position="50"/>
    </location>
</feature>
<feature type="region of interest" description="Disordered" evidence="1">
    <location>
        <begin position="428"/>
        <end position="479"/>
    </location>
</feature>
<name>A0A3D8R249_9HELO</name>
<feature type="compositionally biased region" description="Polar residues" evidence="1">
    <location>
        <begin position="1"/>
        <end position="21"/>
    </location>
</feature>
<feature type="compositionally biased region" description="Polar residues" evidence="1">
    <location>
        <begin position="301"/>
        <end position="318"/>
    </location>
</feature>
<feature type="compositionally biased region" description="Basic and acidic residues" evidence="1">
    <location>
        <begin position="441"/>
        <end position="454"/>
    </location>
</feature>
<dbReference type="OrthoDB" id="3946545at2759"/>
<organism evidence="2 3">
    <name type="scientific">Coleophoma cylindrospora</name>
    <dbReference type="NCBI Taxonomy" id="1849047"/>
    <lineage>
        <taxon>Eukaryota</taxon>
        <taxon>Fungi</taxon>
        <taxon>Dikarya</taxon>
        <taxon>Ascomycota</taxon>
        <taxon>Pezizomycotina</taxon>
        <taxon>Leotiomycetes</taxon>
        <taxon>Helotiales</taxon>
        <taxon>Dermateaceae</taxon>
        <taxon>Coleophoma</taxon>
    </lineage>
</organism>
<gene>
    <name evidence="2" type="ORF">BP6252_09521</name>
</gene>
<dbReference type="EMBL" id="PDLM01000010">
    <property type="protein sequence ID" value="RDW68125.1"/>
    <property type="molecule type" value="Genomic_DNA"/>
</dbReference>
<feature type="compositionally biased region" description="Low complexity" evidence="1">
    <location>
        <begin position="428"/>
        <end position="440"/>
    </location>
</feature>
<protein>
    <submittedName>
        <fullName evidence="2">Uncharacterized protein</fullName>
    </submittedName>
</protein>
<proteinExistence type="predicted"/>
<dbReference type="Proteomes" id="UP000256645">
    <property type="component" value="Unassembled WGS sequence"/>
</dbReference>
<dbReference type="AlphaFoldDB" id="A0A3D8R249"/>
<evidence type="ECO:0000256" key="1">
    <source>
        <dbReference type="SAM" id="MobiDB-lite"/>
    </source>
</evidence>
<feature type="compositionally biased region" description="Polar residues" evidence="1">
    <location>
        <begin position="633"/>
        <end position="649"/>
    </location>
</feature>
<accession>A0A3D8R249</accession>
<feature type="region of interest" description="Disordered" evidence="1">
    <location>
        <begin position="694"/>
        <end position="713"/>
    </location>
</feature>
<sequence length="713" mass="78760">MTTNASKSMPHLPNTSTSTTLLDRVQKVAEASQKARRSEWTEETGSENSQVLFMKPGKESKRNRRSLSTVSNNVPCDIAKGAEKNGAGFEYDESEDFVWKVIDREIFEWQYVCRTGRPYWWSPESKYCRLKKLQPNLFRAPGPHIWLEEMDDGANRDYEPIRRAVSDNIIADPGRVDELAQLIAVQLLGACFTIPPDLAGIPSPNYKVPDRPEFPDLFDSRMISSLRMHTHFRYSPAFGHQARNTSPVESWLNTYAGYDGTSTNTTPAESSLETPDIVTSQLRRQRRGTCRALHITEGSLTSCSDGSYDSASMDSATVSDEYCPEGSKPETESGRDIRTQQLSDPREYARENREEHEHLQASQQSKSDHRLQSILRSESHPVYVQPVKDLVVRKWKRIRRRVGGKMAVSAADDDHSLAVLAAATAFMTPSSGDTSPASSSDGKERRRLAQERGEILSSSTEGTPLYNTPTSIKTPTNGETTSVLQHSHAMPAAETGSYFMEDFSREIPALPVGLEGRPVQDMALFSPTSFEHSMSVASAPAEDTKATMVLGSYMPQRAMTAGATSVNILHRRTKKRRSLLSEVYNADETEVLAASYQVADIVPETEPRSILSAIGSAIPSPEEEAPAPLVTLQPPSDETGVVSQSTKDGSSCEADQVLPDTKMLGLVRSNTSGTQLFKPFSESMEVEGMLIDPAEDTWNGDAGSGVRRERNFL</sequence>
<feature type="region of interest" description="Disordered" evidence="1">
    <location>
        <begin position="301"/>
        <end position="372"/>
    </location>
</feature>
<evidence type="ECO:0000313" key="3">
    <source>
        <dbReference type="Proteomes" id="UP000256645"/>
    </source>
</evidence>
<feature type="compositionally biased region" description="Polar residues" evidence="1">
    <location>
        <begin position="262"/>
        <end position="282"/>
    </location>
</feature>
<keyword evidence="3" id="KW-1185">Reference proteome</keyword>
<reference evidence="2 3" key="1">
    <citation type="journal article" date="2018" name="IMA Fungus">
        <title>IMA Genome-F 9: Draft genome sequence of Annulohypoxylon stygium, Aspergillus mulundensis, Berkeleyomyces basicola (syn. Thielaviopsis basicola), Ceratocystis smalleyi, two Cercospora beticola strains, Coleophoma cylindrospora, Fusarium fracticaudum, Phialophora cf. hyalina, and Morchella septimelata.</title>
        <authorList>
            <person name="Wingfield B.D."/>
            <person name="Bills G.F."/>
            <person name="Dong Y."/>
            <person name="Huang W."/>
            <person name="Nel W.J."/>
            <person name="Swalarsk-Parry B.S."/>
            <person name="Vaghefi N."/>
            <person name="Wilken P.M."/>
            <person name="An Z."/>
            <person name="de Beer Z.W."/>
            <person name="De Vos L."/>
            <person name="Chen L."/>
            <person name="Duong T.A."/>
            <person name="Gao Y."/>
            <person name="Hammerbacher A."/>
            <person name="Kikkert J.R."/>
            <person name="Li Y."/>
            <person name="Li H."/>
            <person name="Li K."/>
            <person name="Li Q."/>
            <person name="Liu X."/>
            <person name="Ma X."/>
            <person name="Naidoo K."/>
            <person name="Pethybridge S.J."/>
            <person name="Sun J."/>
            <person name="Steenkamp E.T."/>
            <person name="van der Nest M.A."/>
            <person name="van Wyk S."/>
            <person name="Wingfield M.J."/>
            <person name="Xiong C."/>
            <person name="Yue Q."/>
            <person name="Zhang X."/>
        </authorList>
    </citation>
    <scope>NUCLEOTIDE SEQUENCE [LARGE SCALE GENOMIC DNA]</scope>
    <source>
        <strain evidence="2 3">BP6252</strain>
    </source>
</reference>
<feature type="compositionally biased region" description="Basic and acidic residues" evidence="1">
    <location>
        <begin position="327"/>
        <end position="359"/>
    </location>
</feature>
<feature type="region of interest" description="Disordered" evidence="1">
    <location>
        <begin position="632"/>
        <end position="653"/>
    </location>
</feature>
<feature type="compositionally biased region" description="Polar residues" evidence="1">
    <location>
        <begin position="456"/>
        <end position="479"/>
    </location>
</feature>
<feature type="region of interest" description="Disordered" evidence="1">
    <location>
        <begin position="262"/>
        <end position="285"/>
    </location>
</feature>
<evidence type="ECO:0000313" key="2">
    <source>
        <dbReference type="EMBL" id="RDW68125.1"/>
    </source>
</evidence>